<organism evidence="2 3">
    <name type="scientific">Hondaea fermentalgiana</name>
    <dbReference type="NCBI Taxonomy" id="2315210"/>
    <lineage>
        <taxon>Eukaryota</taxon>
        <taxon>Sar</taxon>
        <taxon>Stramenopiles</taxon>
        <taxon>Bigyra</taxon>
        <taxon>Labyrinthulomycetes</taxon>
        <taxon>Thraustochytrida</taxon>
        <taxon>Thraustochytriidae</taxon>
        <taxon>Hondaea</taxon>
    </lineage>
</organism>
<dbReference type="Proteomes" id="UP000241890">
    <property type="component" value="Unassembled WGS sequence"/>
</dbReference>
<dbReference type="AlphaFoldDB" id="A0A2R5GXM0"/>
<proteinExistence type="predicted"/>
<sequence length="236" mass="26221">MRSPVCARRHGDGRDGGDGDGASSNSDSCSCNYSFSNSNGDSNTVSAPARERGRRLVQAHRHDVYFMEVAVSVDRLLLEFADPASPHFGTLQAIAVRPVLQSIRTFPFEILPADPKVHLGDQPRRWQLRLGHLPQRSACIRLVGAHLIGKRPTASNQWVEEFHAMLPRVERSIYLASNSLDEYADPETLPERVKMLFEKIAHLAENAPPSPSLQWLEATASPENPEHEHDSDQDDG</sequence>
<feature type="region of interest" description="Disordered" evidence="1">
    <location>
        <begin position="1"/>
        <end position="24"/>
    </location>
</feature>
<gene>
    <name evidence="2" type="ORF">FCC1311_107622</name>
</gene>
<keyword evidence="3" id="KW-1185">Reference proteome</keyword>
<accession>A0A2R5GXM0</accession>
<comment type="caution">
    <text evidence="2">The sequence shown here is derived from an EMBL/GenBank/DDBJ whole genome shotgun (WGS) entry which is preliminary data.</text>
</comment>
<dbReference type="EMBL" id="BEYU01000199">
    <property type="protein sequence ID" value="GBG34538.1"/>
    <property type="molecule type" value="Genomic_DNA"/>
</dbReference>
<evidence type="ECO:0000313" key="2">
    <source>
        <dbReference type="EMBL" id="GBG34538.1"/>
    </source>
</evidence>
<reference evidence="2 3" key="1">
    <citation type="submission" date="2017-12" db="EMBL/GenBank/DDBJ databases">
        <title>Sequencing, de novo assembly and annotation of complete genome of a new Thraustochytrid species, strain FCC1311.</title>
        <authorList>
            <person name="Sedici K."/>
            <person name="Godart F."/>
            <person name="Aiese Cigliano R."/>
            <person name="Sanseverino W."/>
            <person name="Barakat M."/>
            <person name="Ortet P."/>
            <person name="Marechal E."/>
            <person name="Cagnac O."/>
            <person name="Amato A."/>
        </authorList>
    </citation>
    <scope>NUCLEOTIDE SEQUENCE [LARGE SCALE GENOMIC DNA]</scope>
</reference>
<evidence type="ECO:0000256" key="1">
    <source>
        <dbReference type="SAM" id="MobiDB-lite"/>
    </source>
</evidence>
<evidence type="ECO:0000313" key="3">
    <source>
        <dbReference type="Proteomes" id="UP000241890"/>
    </source>
</evidence>
<protein>
    <submittedName>
        <fullName evidence="2">Uncharacterized protein</fullName>
    </submittedName>
</protein>
<name>A0A2R5GXM0_9STRA</name>
<dbReference type="InParanoid" id="A0A2R5GXM0"/>
<feature type="region of interest" description="Disordered" evidence="1">
    <location>
        <begin position="207"/>
        <end position="236"/>
    </location>
</feature>